<dbReference type="SUPFAM" id="SSF46689">
    <property type="entry name" value="Homeodomain-like"/>
    <property type="match status" value="1"/>
</dbReference>
<keyword evidence="6" id="KW-1185">Reference proteome</keyword>
<dbReference type="KEGG" id="pbap:Pla133_35220"/>
<dbReference type="AlphaFoldDB" id="A0A518BN74"/>
<accession>A0A518BN74</accession>
<evidence type="ECO:0000256" key="3">
    <source>
        <dbReference type="ARBA" id="ARBA00023163"/>
    </source>
</evidence>
<dbReference type="GO" id="GO:0043565">
    <property type="term" value="F:sequence-specific DNA binding"/>
    <property type="evidence" value="ECO:0007669"/>
    <property type="project" value="InterPro"/>
</dbReference>
<dbReference type="PANTHER" id="PTHR46796:SF15">
    <property type="entry name" value="BLL1074 PROTEIN"/>
    <property type="match status" value="1"/>
</dbReference>
<dbReference type="EMBL" id="CP036287">
    <property type="protein sequence ID" value="QDU68425.1"/>
    <property type="molecule type" value="Genomic_DNA"/>
</dbReference>
<keyword evidence="1" id="KW-0805">Transcription regulation</keyword>
<evidence type="ECO:0000259" key="4">
    <source>
        <dbReference type="PROSITE" id="PS01124"/>
    </source>
</evidence>
<dbReference type="PANTHER" id="PTHR46796">
    <property type="entry name" value="HTH-TYPE TRANSCRIPTIONAL ACTIVATOR RHAS-RELATED"/>
    <property type="match status" value="1"/>
</dbReference>
<proteinExistence type="predicted"/>
<dbReference type="RefSeq" id="WP_145067418.1">
    <property type="nucleotide sequence ID" value="NZ_CP036287.1"/>
</dbReference>
<evidence type="ECO:0000256" key="1">
    <source>
        <dbReference type="ARBA" id="ARBA00023015"/>
    </source>
</evidence>
<feature type="domain" description="HTH araC/xylS-type" evidence="4">
    <location>
        <begin position="154"/>
        <end position="252"/>
    </location>
</feature>
<protein>
    <submittedName>
        <fullName evidence="5">Transcriptional activator FtrA</fullName>
    </submittedName>
</protein>
<gene>
    <name evidence="5" type="ORF">Pla133_35220</name>
</gene>
<dbReference type="InterPro" id="IPR009057">
    <property type="entry name" value="Homeodomain-like_sf"/>
</dbReference>
<reference evidence="5 6" key="1">
    <citation type="submission" date="2019-02" db="EMBL/GenBank/DDBJ databases">
        <title>Deep-cultivation of Planctomycetes and their phenomic and genomic characterization uncovers novel biology.</title>
        <authorList>
            <person name="Wiegand S."/>
            <person name="Jogler M."/>
            <person name="Boedeker C."/>
            <person name="Pinto D."/>
            <person name="Vollmers J."/>
            <person name="Rivas-Marin E."/>
            <person name="Kohn T."/>
            <person name="Peeters S.H."/>
            <person name="Heuer A."/>
            <person name="Rast P."/>
            <person name="Oberbeckmann S."/>
            <person name="Bunk B."/>
            <person name="Jeske O."/>
            <person name="Meyerdierks A."/>
            <person name="Storesund J.E."/>
            <person name="Kallscheuer N."/>
            <person name="Luecker S."/>
            <person name="Lage O.M."/>
            <person name="Pohl T."/>
            <person name="Merkel B.J."/>
            <person name="Hornburger P."/>
            <person name="Mueller R.-W."/>
            <person name="Bruemmer F."/>
            <person name="Labrenz M."/>
            <person name="Spormann A.M."/>
            <person name="Op den Camp H."/>
            <person name="Overmann J."/>
            <person name="Amann R."/>
            <person name="Jetten M.S.M."/>
            <person name="Mascher T."/>
            <person name="Medema M.H."/>
            <person name="Devos D.P."/>
            <person name="Kaster A.-K."/>
            <person name="Ovreas L."/>
            <person name="Rohde M."/>
            <person name="Galperin M.Y."/>
            <person name="Jogler C."/>
        </authorList>
    </citation>
    <scope>NUCLEOTIDE SEQUENCE [LARGE SCALE GENOMIC DNA]</scope>
    <source>
        <strain evidence="5 6">Pla133</strain>
    </source>
</reference>
<dbReference type="PROSITE" id="PS01124">
    <property type="entry name" value="HTH_ARAC_FAMILY_2"/>
    <property type="match status" value="1"/>
</dbReference>
<sequence>MVDAVAALLSGAPGYAEVSPCPALRPYVRCIWTLCDPRPATNFERVLPDGCCEVILNHADPFRTQDGVQPLWMAVGELRGPLAIAPTGEARLIGIRFEPGGLFPFLGGRSVAELNDGFEGLEGALREALRCARSVAAIEVALLDRLGPSSGFVRAAARAIRASRGQVEIGQLADELRVGARNLERAFAREVGLAPKFLARVERFQAVLRSIGSGPPPAWAELAQSCGYSDQPHLIRDFTRFAGTSPAAYLRETHGLNDQFVGNVQ</sequence>
<dbReference type="InterPro" id="IPR050204">
    <property type="entry name" value="AraC_XylS_family_regulators"/>
</dbReference>
<evidence type="ECO:0000313" key="6">
    <source>
        <dbReference type="Proteomes" id="UP000316921"/>
    </source>
</evidence>
<dbReference type="Proteomes" id="UP000316921">
    <property type="component" value="Chromosome"/>
</dbReference>
<dbReference type="SMART" id="SM00342">
    <property type="entry name" value="HTH_ARAC"/>
    <property type="match status" value="1"/>
</dbReference>
<dbReference type="InterPro" id="IPR046532">
    <property type="entry name" value="DUF6597"/>
</dbReference>
<evidence type="ECO:0000313" key="5">
    <source>
        <dbReference type="EMBL" id="QDU68425.1"/>
    </source>
</evidence>
<dbReference type="Gene3D" id="1.10.10.60">
    <property type="entry name" value="Homeodomain-like"/>
    <property type="match status" value="1"/>
</dbReference>
<dbReference type="Pfam" id="PF20240">
    <property type="entry name" value="DUF6597"/>
    <property type="match status" value="1"/>
</dbReference>
<keyword evidence="3" id="KW-0804">Transcription</keyword>
<organism evidence="5 6">
    <name type="scientific">Engelhardtia mirabilis</name>
    <dbReference type="NCBI Taxonomy" id="2528011"/>
    <lineage>
        <taxon>Bacteria</taxon>
        <taxon>Pseudomonadati</taxon>
        <taxon>Planctomycetota</taxon>
        <taxon>Planctomycetia</taxon>
        <taxon>Planctomycetia incertae sedis</taxon>
        <taxon>Engelhardtia</taxon>
    </lineage>
</organism>
<dbReference type="GO" id="GO:0003700">
    <property type="term" value="F:DNA-binding transcription factor activity"/>
    <property type="evidence" value="ECO:0007669"/>
    <property type="project" value="InterPro"/>
</dbReference>
<dbReference type="Pfam" id="PF12833">
    <property type="entry name" value="HTH_18"/>
    <property type="match status" value="1"/>
</dbReference>
<keyword evidence="2" id="KW-0238">DNA-binding</keyword>
<evidence type="ECO:0000256" key="2">
    <source>
        <dbReference type="ARBA" id="ARBA00023125"/>
    </source>
</evidence>
<name>A0A518BN74_9BACT</name>
<dbReference type="InterPro" id="IPR018060">
    <property type="entry name" value="HTH_AraC"/>
</dbReference>